<protein>
    <submittedName>
        <fullName evidence="4">FAD-binding protein</fullName>
    </submittedName>
</protein>
<organism evidence="4 5">
    <name type="scientific">Viridibacillus soli</name>
    <dbReference type="NCBI Taxonomy" id="2798301"/>
    <lineage>
        <taxon>Bacteria</taxon>
        <taxon>Bacillati</taxon>
        <taxon>Bacillota</taxon>
        <taxon>Bacilli</taxon>
        <taxon>Bacillales</taxon>
        <taxon>Caryophanaceae</taxon>
        <taxon>Viridibacillus</taxon>
    </lineage>
</organism>
<keyword evidence="5" id="KW-1185">Reference proteome</keyword>
<feature type="domain" description="FAD-binding PCMH-type" evidence="3">
    <location>
        <begin position="20"/>
        <end position="189"/>
    </location>
</feature>
<dbReference type="Pfam" id="PF01565">
    <property type="entry name" value="FAD_binding_4"/>
    <property type="match status" value="1"/>
</dbReference>
<dbReference type="SUPFAM" id="SSF56176">
    <property type="entry name" value="FAD-binding/transporter-associated domain-like"/>
    <property type="match status" value="1"/>
</dbReference>
<gene>
    <name evidence="4" type="ORF">JFL43_10275</name>
</gene>
<dbReference type="InterPro" id="IPR016166">
    <property type="entry name" value="FAD-bd_PCMH"/>
</dbReference>
<evidence type="ECO:0000259" key="3">
    <source>
        <dbReference type="PROSITE" id="PS51387"/>
    </source>
</evidence>
<dbReference type="InterPro" id="IPR036318">
    <property type="entry name" value="FAD-bd_PCMH-like_sf"/>
</dbReference>
<evidence type="ECO:0000256" key="1">
    <source>
        <dbReference type="ARBA" id="ARBA00022630"/>
    </source>
</evidence>
<keyword evidence="2" id="KW-0560">Oxidoreductase</keyword>
<evidence type="ECO:0000313" key="4">
    <source>
        <dbReference type="EMBL" id="MBK3495230.1"/>
    </source>
</evidence>
<dbReference type="InterPro" id="IPR016169">
    <property type="entry name" value="FAD-bd_PCMH_sub2"/>
</dbReference>
<dbReference type="Gene3D" id="3.30.465.10">
    <property type="match status" value="1"/>
</dbReference>
<dbReference type="PROSITE" id="PS51387">
    <property type="entry name" value="FAD_PCMH"/>
    <property type="match status" value="1"/>
</dbReference>
<comment type="caution">
    <text evidence="4">The sequence shown here is derived from an EMBL/GenBank/DDBJ whole genome shotgun (WGS) entry which is preliminary data.</text>
</comment>
<dbReference type="InterPro" id="IPR016167">
    <property type="entry name" value="FAD-bd_PCMH_sub1"/>
</dbReference>
<proteinExistence type="predicted"/>
<dbReference type="InterPro" id="IPR007173">
    <property type="entry name" value="ALO_C"/>
</dbReference>
<dbReference type="InterPro" id="IPR010031">
    <property type="entry name" value="FAD_lactone_oxidase-like"/>
</dbReference>
<dbReference type="Gene3D" id="3.30.43.10">
    <property type="entry name" value="Uridine Diphospho-n-acetylenolpyruvylglucosamine Reductase, domain 2"/>
    <property type="match status" value="1"/>
</dbReference>
<dbReference type="EMBL" id="JAEOAH010000012">
    <property type="protein sequence ID" value="MBK3495230.1"/>
    <property type="molecule type" value="Genomic_DNA"/>
</dbReference>
<name>A0ABS1H732_9BACL</name>
<dbReference type="NCBIfam" id="TIGR01679">
    <property type="entry name" value="bact_FAD_ox"/>
    <property type="match status" value="1"/>
</dbReference>
<evidence type="ECO:0000256" key="2">
    <source>
        <dbReference type="ARBA" id="ARBA00023002"/>
    </source>
</evidence>
<dbReference type="Gene3D" id="3.30.70.2520">
    <property type="match status" value="1"/>
</dbReference>
<dbReference type="PIRSF" id="PIRSF000136">
    <property type="entry name" value="LGO_GLO"/>
    <property type="match status" value="1"/>
</dbReference>
<reference evidence="4 5" key="1">
    <citation type="submission" date="2020-12" db="EMBL/GenBank/DDBJ databases">
        <title>YIM B01967 draft genome.</title>
        <authorList>
            <person name="Yan X."/>
        </authorList>
    </citation>
    <scope>NUCLEOTIDE SEQUENCE [LARGE SCALE GENOMIC DNA]</scope>
    <source>
        <strain evidence="4 5">YIM B01967</strain>
    </source>
</reference>
<dbReference type="Proteomes" id="UP000618943">
    <property type="component" value="Unassembled WGS sequence"/>
</dbReference>
<sequence length="448" mass="50201">MFSVKDWVDNKQWANWAGNVVSKPSSALLPHSTEQMASIIAKANNSGQTIRVTGAAHSFSPVAKPDDIAVSLHNMRGLIDVDQESGEVTLWAGTYLYEIGPLLKEHGLALQNMGDIQAQTIAGAVSTGTHGTGITLGSISNQVVAWGFVDGLGKYHEHRRGDDELSQSLHLSLGLLGVLVQVTIQTVPLYSLKCESKQTLLDVALQDWPQLIRDNRHLEWFYFPGNEKIQVKMMNIVPLMEQSKSSKVIESIKSQVVENGLFYIMSELCRKQPKRTALVSKISASSVPNGIKTGLSYEIFPTPRHVKFLESEYAIPLEHFEACMEEIHYMLQSHPFRVHFPIECRTAAGEVGYLSPTQGRESAFLAFHMYKGMDEKPYFRWVQQLMTKYNGRPHFGKANALTSDRTAELYPDLPKFLAQREKSDPNNVFMTAYFKTLFNSVKCKSITI</sequence>
<dbReference type="PANTHER" id="PTHR43762:SF1">
    <property type="entry name" value="D-ARABINONO-1,4-LACTONE OXIDASE"/>
    <property type="match status" value="1"/>
</dbReference>
<dbReference type="PANTHER" id="PTHR43762">
    <property type="entry name" value="L-GULONOLACTONE OXIDASE"/>
    <property type="match status" value="1"/>
</dbReference>
<accession>A0ABS1H732</accession>
<evidence type="ECO:0000313" key="5">
    <source>
        <dbReference type="Proteomes" id="UP000618943"/>
    </source>
</evidence>
<dbReference type="RefSeq" id="WP_200748990.1">
    <property type="nucleotide sequence ID" value="NZ_JAEOAH010000012.1"/>
</dbReference>
<keyword evidence="1" id="KW-0285">Flavoprotein</keyword>
<dbReference type="Pfam" id="PF04030">
    <property type="entry name" value="ALO"/>
    <property type="match status" value="1"/>
</dbReference>
<dbReference type="InterPro" id="IPR006094">
    <property type="entry name" value="Oxid_FAD_bind_N"/>
</dbReference>